<evidence type="ECO:0000256" key="3">
    <source>
        <dbReference type="ARBA" id="ARBA00022801"/>
    </source>
</evidence>
<dbReference type="SUPFAM" id="SSF52113">
    <property type="entry name" value="BRCT domain"/>
    <property type="match status" value="1"/>
</dbReference>
<dbReference type="Gene3D" id="3.40.50.10190">
    <property type="entry name" value="BRCT domain"/>
    <property type="match status" value="1"/>
</dbReference>
<dbReference type="PANTHER" id="PTHR22748:SF28">
    <property type="entry name" value="OR APYRIMIDINIC SITE) LYASE, PUTATIVE-RELATED"/>
    <property type="match status" value="1"/>
</dbReference>
<accession>L1JTY6</accession>
<dbReference type="PaxDb" id="55529-EKX52031"/>
<name>L1JTY6_GUITC</name>
<evidence type="ECO:0000313" key="11">
    <source>
        <dbReference type="EnsemblProtists" id="EKX52031"/>
    </source>
</evidence>
<evidence type="ECO:0000256" key="1">
    <source>
        <dbReference type="ARBA" id="ARBA00007092"/>
    </source>
</evidence>
<keyword evidence="3" id="KW-0378">Hydrolase</keyword>
<evidence type="ECO:0000256" key="6">
    <source>
        <dbReference type="PIRSR" id="PIRSR604808-2"/>
    </source>
</evidence>
<evidence type="ECO:0000313" key="10">
    <source>
        <dbReference type="EMBL" id="EKX52031.1"/>
    </source>
</evidence>
<dbReference type="GO" id="GO:0008081">
    <property type="term" value="F:phosphoric diester hydrolase activity"/>
    <property type="evidence" value="ECO:0007669"/>
    <property type="project" value="TreeGrafter"/>
</dbReference>
<reference evidence="10 12" key="1">
    <citation type="journal article" date="2012" name="Nature">
        <title>Algal genomes reveal evolutionary mosaicism and the fate of nucleomorphs.</title>
        <authorList>
            <consortium name="DOE Joint Genome Institute"/>
            <person name="Curtis B.A."/>
            <person name="Tanifuji G."/>
            <person name="Burki F."/>
            <person name="Gruber A."/>
            <person name="Irimia M."/>
            <person name="Maruyama S."/>
            <person name="Arias M.C."/>
            <person name="Ball S.G."/>
            <person name="Gile G.H."/>
            <person name="Hirakawa Y."/>
            <person name="Hopkins J.F."/>
            <person name="Kuo A."/>
            <person name="Rensing S.A."/>
            <person name="Schmutz J."/>
            <person name="Symeonidi A."/>
            <person name="Elias M."/>
            <person name="Eveleigh R.J."/>
            <person name="Herman E.K."/>
            <person name="Klute M.J."/>
            <person name="Nakayama T."/>
            <person name="Obornik M."/>
            <person name="Reyes-Prieto A."/>
            <person name="Armbrust E.V."/>
            <person name="Aves S.J."/>
            <person name="Beiko R.G."/>
            <person name="Coutinho P."/>
            <person name="Dacks J.B."/>
            <person name="Durnford D.G."/>
            <person name="Fast N.M."/>
            <person name="Green B.R."/>
            <person name="Grisdale C.J."/>
            <person name="Hempel F."/>
            <person name="Henrissat B."/>
            <person name="Hoppner M.P."/>
            <person name="Ishida K."/>
            <person name="Kim E."/>
            <person name="Koreny L."/>
            <person name="Kroth P.G."/>
            <person name="Liu Y."/>
            <person name="Malik S.B."/>
            <person name="Maier U.G."/>
            <person name="McRose D."/>
            <person name="Mock T."/>
            <person name="Neilson J.A."/>
            <person name="Onodera N.T."/>
            <person name="Poole A.M."/>
            <person name="Pritham E.J."/>
            <person name="Richards T.A."/>
            <person name="Rocap G."/>
            <person name="Roy S.W."/>
            <person name="Sarai C."/>
            <person name="Schaack S."/>
            <person name="Shirato S."/>
            <person name="Slamovits C.H."/>
            <person name="Spencer D.F."/>
            <person name="Suzuki S."/>
            <person name="Worden A.Z."/>
            <person name="Zauner S."/>
            <person name="Barry K."/>
            <person name="Bell C."/>
            <person name="Bharti A.K."/>
            <person name="Crow J.A."/>
            <person name="Grimwood J."/>
            <person name="Kramer R."/>
            <person name="Lindquist E."/>
            <person name="Lucas S."/>
            <person name="Salamov A."/>
            <person name="McFadden G.I."/>
            <person name="Lane C.E."/>
            <person name="Keeling P.J."/>
            <person name="Gray M.W."/>
            <person name="Grigoriev I.V."/>
            <person name="Archibald J.M."/>
        </authorList>
    </citation>
    <scope>NUCLEOTIDE SEQUENCE</scope>
    <source>
        <strain evidence="10 12">CCMP2712</strain>
    </source>
</reference>
<protein>
    <recommendedName>
        <fullName evidence="9">BRCT domain-containing protein</fullName>
    </recommendedName>
</protein>
<dbReference type="EMBL" id="JH992973">
    <property type="protein sequence ID" value="EKX52031.1"/>
    <property type="molecule type" value="Genomic_DNA"/>
</dbReference>
<dbReference type="AlphaFoldDB" id="L1JTY6"/>
<feature type="active site" description="Proton acceptor" evidence="5">
    <location>
        <position position="484"/>
    </location>
</feature>
<feature type="site" description="Transition state stabilizer" evidence="7">
    <location>
        <position position="382"/>
    </location>
</feature>
<keyword evidence="6" id="KW-0464">Manganese</keyword>
<evidence type="ECO:0000259" key="9">
    <source>
        <dbReference type="PROSITE" id="PS50172"/>
    </source>
</evidence>
<dbReference type="KEGG" id="gtt:GUITHDRAFT_101940"/>
<feature type="binding site" evidence="6">
    <location>
        <position position="243"/>
    </location>
    <ligand>
        <name>Mg(2+)</name>
        <dbReference type="ChEBI" id="CHEBI:18420"/>
        <label>1</label>
    </ligand>
</feature>
<dbReference type="InterPro" id="IPR005135">
    <property type="entry name" value="Endo/exonuclease/phosphatase"/>
</dbReference>
<dbReference type="GO" id="GO:0006284">
    <property type="term" value="P:base-excision repair"/>
    <property type="evidence" value="ECO:0007669"/>
    <property type="project" value="TreeGrafter"/>
</dbReference>
<feature type="binding site" evidence="6">
    <location>
        <position position="382"/>
    </location>
    <ligand>
        <name>Mg(2+)</name>
        <dbReference type="ChEBI" id="CHEBI:18420"/>
        <label>1</label>
    </ligand>
</feature>
<feature type="region of interest" description="Disordered" evidence="8">
    <location>
        <begin position="110"/>
        <end position="160"/>
    </location>
</feature>
<feature type="site" description="Important for catalytic activity" evidence="7">
    <location>
        <position position="454"/>
    </location>
</feature>
<keyword evidence="4 6" id="KW-0460">Magnesium</keyword>
<proteinExistence type="inferred from homology"/>
<evidence type="ECO:0000256" key="4">
    <source>
        <dbReference type="ARBA" id="ARBA00022842"/>
    </source>
</evidence>
<feature type="active site" description="Proton donor/acceptor" evidence="5">
    <location>
        <position position="380"/>
    </location>
</feature>
<dbReference type="InterPro" id="IPR004808">
    <property type="entry name" value="AP_endonuc_1"/>
</dbReference>
<dbReference type="InterPro" id="IPR036691">
    <property type="entry name" value="Endo/exonu/phosph_ase_sf"/>
</dbReference>
<feature type="binding site" evidence="6">
    <location>
        <position position="484"/>
    </location>
    <ligand>
        <name>Mg(2+)</name>
        <dbReference type="ChEBI" id="CHEBI:18420"/>
        <label>1</label>
    </ligand>
</feature>
<dbReference type="HOGENOM" id="CLU_541279_0_0_1"/>
<dbReference type="Proteomes" id="UP000011087">
    <property type="component" value="Unassembled WGS sequence"/>
</dbReference>
<feature type="site" description="Interaction with DNA substrate" evidence="7">
    <location>
        <position position="484"/>
    </location>
</feature>
<evidence type="ECO:0000256" key="5">
    <source>
        <dbReference type="PIRSR" id="PIRSR604808-1"/>
    </source>
</evidence>
<dbReference type="GO" id="GO:0046872">
    <property type="term" value="F:metal ion binding"/>
    <property type="evidence" value="ECO:0007669"/>
    <property type="project" value="UniProtKB-KW"/>
</dbReference>
<feature type="binding site" evidence="6">
    <location>
        <position position="380"/>
    </location>
    <ligand>
        <name>Mg(2+)</name>
        <dbReference type="ChEBI" id="CHEBI:18420"/>
        <label>1</label>
    </ligand>
</feature>
<keyword evidence="2 6" id="KW-0479">Metal-binding</keyword>
<feature type="region of interest" description="Disordered" evidence="8">
    <location>
        <begin position="193"/>
        <end position="212"/>
    </location>
</feature>
<dbReference type="EnsemblProtists" id="EKX52031">
    <property type="protein sequence ID" value="EKX52031"/>
    <property type="gene ID" value="GUITHDRAFT_101940"/>
</dbReference>
<evidence type="ECO:0000256" key="7">
    <source>
        <dbReference type="PIRSR" id="PIRSR604808-3"/>
    </source>
</evidence>
<feature type="binding site" evidence="6">
    <location>
        <position position="180"/>
    </location>
    <ligand>
        <name>Mg(2+)</name>
        <dbReference type="ChEBI" id="CHEBI:18420"/>
        <label>1</label>
    </ligand>
</feature>
<dbReference type="eggNOG" id="KOG1294">
    <property type="taxonomic scope" value="Eukaryota"/>
</dbReference>
<dbReference type="GO" id="GO:0003906">
    <property type="term" value="F:DNA-(apurinic or apyrimidinic site) endonuclease activity"/>
    <property type="evidence" value="ECO:0007669"/>
    <property type="project" value="TreeGrafter"/>
</dbReference>
<evidence type="ECO:0000313" key="12">
    <source>
        <dbReference type="Proteomes" id="UP000011087"/>
    </source>
</evidence>
<dbReference type="GeneID" id="17308983"/>
<comment type="similarity">
    <text evidence="1">Belongs to the DNA repair enzymes AP/ExoA family.</text>
</comment>
<evidence type="ECO:0000256" key="2">
    <source>
        <dbReference type="ARBA" id="ARBA00022723"/>
    </source>
</evidence>
<keyword evidence="12" id="KW-1185">Reference proteome</keyword>
<dbReference type="CDD" id="cd00027">
    <property type="entry name" value="BRCT"/>
    <property type="match status" value="1"/>
</dbReference>
<gene>
    <name evidence="10" type="ORF">GUITHDRAFT_101940</name>
</gene>
<feature type="compositionally biased region" description="Acidic residues" evidence="8">
    <location>
        <begin position="193"/>
        <end position="205"/>
    </location>
</feature>
<dbReference type="InterPro" id="IPR001357">
    <property type="entry name" value="BRCT_dom"/>
</dbReference>
<feature type="compositionally biased region" description="Basic and acidic residues" evidence="8">
    <location>
        <begin position="110"/>
        <end position="151"/>
    </location>
</feature>
<dbReference type="GO" id="GO:0005634">
    <property type="term" value="C:nucleus"/>
    <property type="evidence" value="ECO:0007669"/>
    <property type="project" value="TreeGrafter"/>
</dbReference>
<dbReference type="PROSITE" id="PS50172">
    <property type="entry name" value="BRCT"/>
    <property type="match status" value="1"/>
</dbReference>
<sequence length="504" mass="57394">MYTGCTVMVVEGGDISLARKKIFYDILKKNGGVTVTNISSSSTHPTHIVSSLPYDTLERKVGVGMLQKCPFVVTPRWLEVCNSMKKRVCEDEYAIARQEQEESSKLVREIQNEHRERSDVKDNVVHNTPPDEHHKCSVTSDRKRFRDHESARPTSEVGEDAKLPRKEAGGLVRVKLVTWNACGLKGRREEMEVGNDYETTDEEEASQSVDPASLTHRTCSRSFFEFFRSLREPNCEYLIGITETWLCDDDKNSRSHQERQDHERWWEKQVQKVFPKRTWHVEFGLDGLEPKRQKGLETLAGFSSSFSDPEGRLISASFSLLHAFVCYVPHPGQVDSCPRSIRNTNGLCNLSFRLLHWDRLLREKIARASKQSLPVIVLGDLNVHRGGRVEDGACAATCDKELQKSLEQTLETCDLVDAHDACCSEEREGSRREERQRGCTFWSRKHASWWARLDYMLASNSLLDGSRGRLLSCEALKETFGSDHSPVVCTVEIRSEEGLRGAKR</sequence>
<dbReference type="GO" id="GO:0008311">
    <property type="term" value="F:double-stranded DNA 3'-5' DNA exonuclease activity"/>
    <property type="evidence" value="ECO:0007669"/>
    <property type="project" value="TreeGrafter"/>
</dbReference>
<feature type="active site" evidence="5">
    <location>
        <position position="327"/>
    </location>
</feature>
<dbReference type="Gene3D" id="3.60.10.10">
    <property type="entry name" value="Endonuclease/exonuclease/phosphatase"/>
    <property type="match status" value="1"/>
</dbReference>
<evidence type="ECO:0000256" key="8">
    <source>
        <dbReference type="SAM" id="MobiDB-lite"/>
    </source>
</evidence>
<reference evidence="11" key="3">
    <citation type="submission" date="2016-03" db="UniProtKB">
        <authorList>
            <consortium name="EnsemblProtists"/>
        </authorList>
    </citation>
    <scope>IDENTIFICATION</scope>
</reference>
<dbReference type="RefSeq" id="XP_005839011.1">
    <property type="nucleotide sequence ID" value="XM_005838954.1"/>
</dbReference>
<dbReference type="STRING" id="905079.L1JTY6"/>
<feature type="binding site" evidence="6">
    <location>
        <position position="483"/>
    </location>
    <ligand>
        <name>Mg(2+)</name>
        <dbReference type="ChEBI" id="CHEBI:18420"/>
        <label>1</label>
    </ligand>
</feature>
<dbReference type="PANTHER" id="PTHR22748">
    <property type="entry name" value="AP ENDONUCLEASE"/>
    <property type="match status" value="1"/>
</dbReference>
<comment type="cofactor">
    <cofactor evidence="6">
        <name>Mg(2+)</name>
        <dbReference type="ChEBI" id="CHEBI:18420"/>
    </cofactor>
    <cofactor evidence="6">
        <name>Mn(2+)</name>
        <dbReference type="ChEBI" id="CHEBI:29035"/>
    </cofactor>
    <text evidence="6">Probably binds two magnesium or manganese ions per subunit.</text>
</comment>
<dbReference type="InterPro" id="IPR036420">
    <property type="entry name" value="BRCT_dom_sf"/>
</dbReference>
<dbReference type="SUPFAM" id="SSF56219">
    <property type="entry name" value="DNase I-like"/>
    <property type="match status" value="1"/>
</dbReference>
<feature type="domain" description="BRCT" evidence="9">
    <location>
        <begin position="1"/>
        <end position="95"/>
    </location>
</feature>
<dbReference type="Pfam" id="PF03372">
    <property type="entry name" value="Exo_endo_phos"/>
    <property type="match status" value="1"/>
</dbReference>
<reference evidence="12" key="2">
    <citation type="submission" date="2012-11" db="EMBL/GenBank/DDBJ databases">
        <authorList>
            <person name="Kuo A."/>
            <person name="Curtis B.A."/>
            <person name="Tanifuji G."/>
            <person name="Burki F."/>
            <person name="Gruber A."/>
            <person name="Irimia M."/>
            <person name="Maruyama S."/>
            <person name="Arias M.C."/>
            <person name="Ball S.G."/>
            <person name="Gile G.H."/>
            <person name="Hirakawa Y."/>
            <person name="Hopkins J.F."/>
            <person name="Rensing S.A."/>
            <person name="Schmutz J."/>
            <person name="Symeonidi A."/>
            <person name="Elias M."/>
            <person name="Eveleigh R.J."/>
            <person name="Herman E.K."/>
            <person name="Klute M.J."/>
            <person name="Nakayama T."/>
            <person name="Obornik M."/>
            <person name="Reyes-Prieto A."/>
            <person name="Armbrust E.V."/>
            <person name="Aves S.J."/>
            <person name="Beiko R.G."/>
            <person name="Coutinho P."/>
            <person name="Dacks J.B."/>
            <person name="Durnford D.G."/>
            <person name="Fast N.M."/>
            <person name="Green B.R."/>
            <person name="Grisdale C."/>
            <person name="Hempe F."/>
            <person name="Henrissat B."/>
            <person name="Hoppner M.P."/>
            <person name="Ishida K.-I."/>
            <person name="Kim E."/>
            <person name="Koreny L."/>
            <person name="Kroth P.G."/>
            <person name="Liu Y."/>
            <person name="Malik S.-B."/>
            <person name="Maier U.G."/>
            <person name="McRose D."/>
            <person name="Mock T."/>
            <person name="Neilson J.A."/>
            <person name="Onodera N.T."/>
            <person name="Poole A.M."/>
            <person name="Pritham E.J."/>
            <person name="Richards T.A."/>
            <person name="Rocap G."/>
            <person name="Roy S.W."/>
            <person name="Sarai C."/>
            <person name="Schaack S."/>
            <person name="Shirato S."/>
            <person name="Slamovits C.H."/>
            <person name="Spencer D.F."/>
            <person name="Suzuki S."/>
            <person name="Worden A.Z."/>
            <person name="Zauner S."/>
            <person name="Barry K."/>
            <person name="Bell C."/>
            <person name="Bharti A.K."/>
            <person name="Crow J.A."/>
            <person name="Grimwood J."/>
            <person name="Kramer R."/>
            <person name="Lindquist E."/>
            <person name="Lucas S."/>
            <person name="Salamov A."/>
            <person name="McFadden G.I."/>
            <person name="Lane C.E."/>
            <person name="Keeling P.J."/>
            <person name="Gray M.W."/>
            <person name="Grigoriev I.V."/>
            <person name="Archibald J.M."/>
        </authorList>
    </citation>
    <scope>NUCLEOTIDE SEQUENCE</scope>
    <source>
        <strain evidence="12">CCMP2712</strain>
    </source>
</reference>
<organism evidence="10">
    <name type="scientific">Guillardia theta (strain CCMP2712)</name>
    <name type="common">Cryptophyte</name>
    <dbReference type="NCBI Taxonomy" id="905079"/>
    <lineage>
        <taxon>Eukaryota</taxon>
        <taxon>Cryptophyceae</taxon>
        <taxon>Pyrenomonadales</taxon>
        <taxon>Geminigeraceae</taxon>
        <taxon>Guillardia</taxon>
    </lineage>
</organism>